<comment type="caution">
    <text evidence="3">The sequence shown here is derived from an EMBL/GenBank/DDBJ whole genome shotgun (WGS) entry which is preliminary data.</text>
</comment>
<evidence type="ECO:0000259" key="2">
    <source>
        <dbReference type="Pfam" id="PF13439"/>
    </source>
</evidence>
<reference evidence="4" key="1">
    <citation type="journal article" date="2019" name="Int. J. Syst. Evol. Microbiol.">
        <title>The Global Catalogue of Microorganisms (GCM) 10K type strain sequencing project: providing services to taxonomists for standard genome sequencing and annotation.</title>
        <authorList>
            <consortium name="The Broad Institute Genomics Platform"/>
            <consortium name="The Broad Institute Genome Sequencing Center for Infectious Disease"/>
            <person name="Wu L."/>
            <person name="Ma J."/>
        </authorList>
    </citation>
    <scope>NUCLEOTIDE SEQUENCE [LARGE SCALE GENOMIC DNA]</scope>
    <source>
        <strain evidence="4">JCM 17925</strain>
    </source>
</reference>
<proteinExistence type="predicted"/>
<dbReference type="EMBL" id="BAABHB010000013">
    <property type="protein sequence ID" value="GAA4416081.1"/>
    <property type="molecule type" value="Genomic_DNA"/>
</dbReference>
<dbReference type="Pfam" id="PF00534">
    <property type="entry name" value="Glycos_transf_1"/>
    <property type="match status" value="1"/>
</dbReference>
<dbReference type="InterPro" id="IPR001296">
    <property type="entry name" value="Glyco_trans_1"/>
</dbReference>
<sequence>MKITLLYLNLNQGGVQRMMVNVANYLYANGYDVTVVLCRQGGHYRDILNEGIRMVSLESDNRLSLIRFLTSYLKKEKPDVLFTAVPHLNNIALLSRALARVETRIIISERSNTVEEFNKSPLSAYKLSFGLIPILYRFADAIIAVSKGVADDLSKVALIPRSTISVIYNPAFSAKLLTEANEPVDDPWLANKEHPVIVGVGRLTEQKDFGLLIDAVYQLNQLRPVRLLIIGEGPLRYELQRKIDSYKLADFVRLVGFQSKPTAWINKADVFVLSSKWEGFGNILVEALAAGTTIVSTDCKSGPSEILADGKYGYLVPVSNVPALADAIKYALDNPLPKTMLQERAKEYDVSIVMKKYEKIITAFSTKPLKQKMYGENVY</sequence>
<organism evidence="3 4">
    <name type="scientific">Nibrella viscosa</name>
    <dbReference type="NCBI Taxonomy" id="1084524"/>
    <lineage>
        <taxon>Bacteria</taxon>
        <taxon>Pseudomonadati</taxon>
        <taxon>Bacteroidota</taxon>
        <taxon>Cytophagia</taxon>
        <taxon>Cytophagales</taxon>
        <taxon>Spirosomataceae</taxon>
        <taxon>Nibrella</taxon>
    </lineage>
</organism>
<accession>A0ABP8KUD0</accession>
<evidence type="ECO:0000313" key="4">
    <source>
        <dbReference type="Proteomes" id="UP001500936"/>
    </source>
</evidence>
<feature type="domain" description="Glycosyltransferase subfamily 4-like N-terminal" evidence="2">
    <location>
        <begin position="13"/>
        <end position="170"/>
    </location>
</feature>
<protein>
    <submittedName>
        <fullName evidence="3">Glycosyltransferase</fullName>
    </submittedName>
</protein>
<gene>
    <name evidence="3" type="ORF">GCM10023187_47200</name>
</gene>
<dbReference type="CDD" id="cd03811">
    <property type="entry name" value="GT4_GT28_WabH-like"/>
    <property type="match status" value="1"/>
</dbReference>
<evidence type="ECO:0000259" key="1">
    <source>
        <dbReference type="Pfam" id="PF00534"/>
    </source>
</evidence>
<dbReference type="Pfam" id="PF13439">
    <property type="entry name" value="Glyco_transf_4"/>
    <property type="match status" value="1"/>
</dbReference>
<dbReference type="Proteomes" id="UP001500936">
    <property type="component" value="Unassembled WGS sequence"/>
</dbReference>
<dbReference type="InterPro" id="IPR028098">
    <property type="entry name" value="Glyco_trans_4-like_N"/>
</dbReference>
<dbReference type="PANTHER" id="PTHR12526:SF630">
    <property type="entry name" value="GLYCOSYLTRANSFERASE"/>
    <property type="match status" value="1"/>
</dbReference>
<dbReference type="SUPFAM" id="SSF53756">
    <property type="entry name" value="UDP-Glycosyltransferase/glycogen phosphorylase"/>
    <property type="match status" value="1"/>
</dbReference>
<dbReference type="PANTHER" id="PTHR12526">
    <property type="entry name" value="GLYCOSYLTRANSFERASE"/>
    <property type="match status" value="1"/>
</dbReference>
<evidence type="ECO:0000313" key="3">
    <source>
        <dbReference type="EMBL" id="GAA4416081.1"/>
    </source>
</evidence>
<feature type="domain" description="Glycosyl transferase family 1" evidence="1">
    <location>
        <begin position="188"/>
        <end position="347"/>
    </location>
</feature>
<name>A0ABP8KUD0_9BACT</name>
<dbReference type="RefSeq" id="WP_345270517.1">
    <property type="nucleotide sequence ID" value="NZ_BAABHB010000013.1"/>
</dbReference>
<keyword evidence="4" id="KW-1185">Reference proteome</keyword>
<dbReference type="Gene3D" id="3.40.50.2000">
    <property type="entry name" value="Glycogen Phosphorylase B"/>
    <property type="match status" value="2"/>
</dbReference>